<comment type="caution">
    <text evidence="1">The sequence shown here is derived from an EMBL/GenBank/DDBJ whole genome shotgun (WGS) entry which is preliminary data.</text>
</comment>
<feature type="non-terminal residue" evidence="1">
    <location>
        <position position="1"/>
    </location>
</feature>
<sequence>PRDPWISMPGTIGNFAMSPILDLREGSNYGVTIVIGASYIQGLFFSHLFTPNQEQKHHNFSIQAKFLEVMFEDLNISGNIDARPLSLHTLPSGNFSLTCNTSSRCGAQVTNFFVEGRGTPVYAFSSIDRRLYYYFSELEIDHLSFDELSLNFGDLRIDGKKFDVQKWNKHFKKRLFHDLSKPEVKLGFVDKVRQSINSFIRTYPIEVVDAFSSYRKCIYYLDG</sequence>
<dbReference type="Proteomes" id="UP000198287">
    <property type="component" value="Unassembled WGS sequence"/>
</dbReference>
<organism evidence="1 2">
    <name type="scientific">Folsomia candida</name>
    <name type="common">Springtail</name>
    <dbReference type="NCBI Taxonomy" id="158441"/>
    <lineage>
        <taxon>Eukaryota</taxon>
        <taxon>Metazoa</taxon>
        <taxon>Ecdysozoa</taxon>
        <taxon>Arthropoda</taxon>
        <taxon>Hexapoda</taxon>
        <taxon>Collembola</taxon>
        <taxon>Entomobryomorpha</taxon>
        <taxon>Isotomoidea</taxon>
        <taxon>Isotomidae</taxon>
        <taxon>Proisotominae</taxon>
        <taxon>Folsomia</taxon>
    </lineage>
</organism>
<evidence type="ECO:0000313" key="1">
    <source>
        <dbReference type="EMBL" id="OXA51793.1"/>
    </source>
</evidence>
<gene>
    <name evidence="1" type="ORF">Fcan01_13726</name>
</gene>
<proteinExistence type="predicted"/>
<dbReference type="EMBL" id="LNIX01000007">
    <property type="protein sequence ID" value="OXA51793.1"/>
    <property type="molecule type" value="Genomic_DNA"/>
</dbReference>
<keyword evidence="2" id="KW-1185">Reference proteome</keyword>
<reference evidence="1 2" key="1">
    <citation type="submission" date="2015-12" db="EMBL/GenBank/DDBJ databases">
        <title>The genome of Folsomia candida.</title>
        <authorList>
            <person name="Faddeeva A."/>
            <person name="Derks M.F."/>
            <person name="Anvar Y."/>
            <person name="Smit S."/>
            <person name="Van Straalen N."/>
            <person name="Roelofs D."/>
        </authorList>
    </citation>
    <scope>NUCLEOTIDE SEQUENCE [LARGE SCALE GENOMIC DNA]</scope>
    <source>
        <strain evidence="1 2">VU population</strain>
        <tissue evidence="1">Whole body</tissue>
    </source>
</reference>
<dbReference type="AlphaFoldDB" id="A0A226E2J4"/>
<name>A0A226E2J4_FOLCA</name>
<evidence type="ECO:0000313" key="2">
    <source>
        <dbReference type="Proteomes" id="UP000198287"/>
    </source>
</evidence>
<protein>
    <submittedName>
        <fullName evidence="1">Uncharacterized protein</fullName>
    </submittedName>
</protein>
<accession>A0A226E2J4</accession>